<gene>
    <name evidence="8" type="primary">MLO</name>
    <name evidence="11" type="ORF">EUGRSUZ_F03580</name>
</gene>
<protein>
    <recommendedName>
        <fullName evidence="8">MLO-like protein</fullName>
    </recommendedName>
</protein>
<dbReference type="OMA" id="CFHENMG"/>
<dbReference type="eggNOG" id="ENOG502QUW3">
    <property type="taxonomic scope" value="Eukaryota"/>
</dbReference>
<dbReference type="EMBL" id="KK198758">
    <property type="protein sequence ID" value="KCW70337.1"/>
    <property type="molecule type" value="Genomic_DNA"/>
</dbReference>
<feature type="region of interest" description="Disordered" evidence="9">
    <location>
        <begin position="467"/>
        <end position="556"/>
    </location>
</feature>
<organism evidence="11">
    <name type="scientific">Eucalyptus grandis</name>
    <name type="common">Flooded gum</name>
    <dbReference type="NCBI Taxonomy" id="71139"/>
    <lineage>
        <taxon>Eukaryota</taxon>
        <taxon>Viridiplantae</taxon>
        <taxon>Streptophyta</taxon>
        <taxon>Embryophyta</taxon>
        <taxon>Tracheophyta</taxon>
        <taxon>Spermatophyta</taxon>
        <taxon>Magnoliopsida</taxon>
        <taxon>eudicotyledons</taxon>
        <taxon>Gunneridae</taxon>
        <taxon>Pentapetalae</taxon>
        <taxon>rosids</taxon>
        <taxon>malvids</taxon>
        <taxon>Myrtales</taxon>
        <taxon>Myrtaceae</taxon>
        <taxon>Myrtoideae</taxon>
        <taxon>Eucalypteae</taxon>
        <taxon>Eucalyptus</taxon>
    </lineage>
</organism>
<feature type="compositionally biased region" description="Low complexity" evidence="9">
    <location>
        <begin position="480"/>
        <end position="491"/>
    </location>
</feature>
<keyword evidence="5 8" id="KW-1133">Transmembrane helix</keyword>
<dbReference type="PANTHER" id="PTHR31942:SF82">
    <property type="entry name" value="MLO PROTEIN HOMOLOG 1"/>
    <property type="match status" value="1"/>
</dbReference>
<evidence type="ECO:0000256" key="3">
    <source>
        <dbReference type="ARBA" id="ARBA00022692"/>
    </source>
</evidence>
<evidence type="ECO:0000256" key="10">
    <source>
        <dbReference type="SAM" id="Phobius"/>
    </source>
</evidence>
<evidence type="ECO:0000256" key="6">
    <source>
        <dbReference type="ARBA" id="ARBA00023136"/>
    </source>
</evidence>
<dbReference type="Gramene" id="KCW70337">
    <property type="protein sequence ID" value="KCW70337"/>
    <property type="gene ID" value="EUGRSUZ_F03580"/>
</dbReference>
<comment type="similarity">
    <text evidence="2 8">Belongs to the MLO family.</text>
</comment>
<sequence>MAGAAGGQLLQESPTWAIATVCAVFIIVSVFIEQCIHFLAKWFKKDQKKAMMEALEKIKAELMLLGFISLVLTVSTGVLSKICIPASYGKTMLPCMFNHGNKDDDDDHDHDHDHDRRKLLSIAPDMMWRRSLAASTLDDYCSKHGKISLISPSGLHQLHIFIFVLAVFHVLYSVVTMALARAKTKKWKAWEAESSSLEYIYTHDPERFRFTHQTSFVMRHSGFSKVPGIKWIESLALSSHVAFFRQFSGSVSKVDYLTMRHGFINAHLAPNSKFNFHKYIKRSMEDDFKAVVGISFPLWIFAILFLLLNVYKLYALTWLSLAPLLIILSVGTKLQVIIMEMAQDIQDRTSVVKGAPLVEPHDKFFWFNRPQWCLLLIHFTLFQNAFQMAFFLWTWSEFGWRSCFHENVGAILTRVLLGLALQFLCSYITFPLYALVTQMGSHMKKAIFEDQMAKALKNWHKEAKERSRQLKKAGLGGDGSSTSSPSSPPSTMGHKHQASNGKSLPISPMSDHPSSSSDKDRLSSLRIHMDEPIRKTHQASTNAESHSIEFSFSSSP</sequence>
<feature type="compositionally biased region" description="Basic and acidic residues" evidence="9">
    <location>
        <begin position="517"/>
        <end position="534"/>
    </location>
</feature>
<evidence type="ECO:0000256" key="9">
    <source>
        <dbReference type="SAM" id="MobiDB-lite"/>
    </source>
</evidence>
<feature type="transmembrane region" description="Helical" evidence="10">
    <location>
        <begin position="372"/>
        <end position="395"/>
    </location>
</feature>
<proteinExistence type="inferred from homology"/>
<feature type="compositionally biased region" description="Low complexity" evidence="9">
    <location>
        <begin position="544"/>
        <end position="556"/>
    </location>
</feature>
<feature type="compositionally biased region" description="Low complexity" evidence="9">
    <location>
        <begin position="505"/>
        <end position="516"/>
    </location>
</feature>
<keyword evidence="4 8" id="KW-0611">Plant defense</keyword>
<evidence type="ECO:0000256" key="2">
    <source>
        <dbReference type="ARBA" id="ARBA00006574"/>
    </source>
</evidence>
<accession>A0A059BW43</accession>
<feature type="transmembrane region" description="Helical" evidence="10">
    <location>
        <begin position="313"/>
        <end position="331"/>
    </location>
</feature>
<evidence type="ECO:0000313" key="11">
    <source>
        <dbReference type="EMBL" id="KCW70337.1"/>
    </source>
</evidence>
<dbReference type="AlphaFoldDB" id="A0A059BW43"/>
<dbReference type="GO" id="GO:0006952">
    <property type="term" value="P:defense response"/>
    <property type="evidence" value="ECO:0007669"/>
    <property type="project" value="UniProtKB-KW"/>
</dbReference>
<reference evidence="11" key="1">
    <citation type="submission" date="2013-07" db="EMBL/GenBank/DDBJ databases">
        <title>The genome of Eucalyptus grandis.</title>
        <authorList>
            <person name="Schmutz J."/>
            <person name="Hayes R."/>
            <person name="Myburg A."/>
            <person name="Tuskan G."/>
            <person name="Grattapaglia D."/>
            <person name="Rokhsar D.S."/>
        </authorList>
    </citation>
    <scope>NUCLEOTIDE SEQUENCE</scope>
    <source>
        <tissue evidence="11">Leaf extractions</tissue>
    </source>
</reference>
<comment type="domain">
    <text evidence="8">The C-terminus contains a calmodulin-binding domain, which binds calmodulin in a calcium-dependent fashion.</text>
</comment>
<dbReference type="InterPro" id="IPR004326">
    <property type="entry name" value="Mlo"/>
</dbReference>
<evidence type="ECO:0000256" key="4">
    <source>
        <dbReference type="ARBA" id="ARBA00022821"/>
    </source>
</evidence>
<dbReference type="STRING" id="71139.A0A059BW43"/>
<feature type="transmembrane region" description="Helical" evidence="10">
    <location>
        <begin position="158"/>
        <end position="180"/>
    </location>
</feature>
<name>A0A059BW43_EUCGR</name>
<feature type="transmembrane region" description="Helical" evidence="10">
    <location>
        <begin position="288"/>
        <end position="307"/>
    </location>
</feature>
<keyword evidence="7 8" id="KW-0568">Pathogenesis-related protein</keyword>
<evidence type="ECO:0000256" key="1">
    <source>
        <dbReference type="ARBA" id="ARBA00004141"/>
    </source>
</evidence>
<comment type="subcellular location">
    <subcellularLocation>
        <location evidence="1 8">Membrane</location>
        <topology evidence="1 8">Multi-pass membrane protein</topology>
    </subcellularLocation>
</comment>
<dbReference type="Pfam" id="PF03094">
    <property type="entry name" value="Mlo"/>
    <property type="match status" value="1"/>
</dbReference>
<comment type="function">
    <text evidence="8">May be involved in modulation of pathogen defense and leaf cell death.</text>
</comment>
<dbReference type="GO" id="GO:0016020">
    <property type="term" value="C:membrane"/>
    <property type="evidence" value="ECO:0007669"/>
    <property type="project" value="UniProtKB-SubCell"/>
</dbReference>
<dbReference type="GO" id="GO:0005516">
    <property type="term" value="F:calmodulin binding"/>
    <property type="evidence" value="ECO:0007669"/>
    <property type="project" value="UniProtKB-KW"/>
</dbReference>
<feature type="transmembrane region" description="Helical" evidence="10">
    <location>
        <begin position="61"/>
        <end position="88"/>
    </location>
</feature>
<feature type="transmembrane region" description="Helical" evidence="10">
    <location>
        <begin position="415"/>
        <end position="436"/>
    </location>
</feature>
<keyword evidence="3 8" id="KW-0812">Transmembrane</keyword>
<keyword evidence="8" id="KW-0112">Calmodulin-binding</keyword>
<evidence type="ECO:0000256" key="5">
    <source>
        <dbReference type="ARBA" id="ARBA00022989"/>
    </source>
</evidence>
<evidence type="ECO:0000256" key="7">
    <source>
        <dbReference type="ARBA" id="ARBA00023265"/>
    </source>
</evidence>
<dbReference type="PANTHER" id="PTHR31942">
    <property type="entry name" value="MLO-LIKE PROTEIN 1"/>
    <property type="match status" value="1"/>
</dbReference>
<evidence type="ECO:0000256" key="8">
    <source>
        <dbReference type="RuleBase" id="RU280816"/>
    </source>
</evidence>
<keyword evidence="6 8" id="KW-0472">Membrane</keyword>
<dbReference type="InParanoid" id="A0A059BW43"/>
<feature type="transmembrane region" description="Helical" evidence="10">
    <location>
        <begin position="16"/>
        <end position="40"/>
    </location>
</feature>